<name>A0A0B6XXY6_9EUPU</name>
<dbReference type="AlphaFoldDB" id="A0A0B6XXY6"/>
<protein>
    <submittedName>
        <fullName evidence="1">Uncharacterized protein</fullName>
    </submittedName>
</protein>
<feature type="non-terminal residue" evidence="1">
    <location>
        <position position="1"/>
    </location>
</feature>
<dbReference type="EMBL" id="HACG01001914">
    <property type="protein sequence ID" value="CEK48779.1"/>
    <property type="molecule type" value="Transcribed_RNA"/>
</dbReference>
<gene>
    <name evidence="1" type="primary">ORF5183</name>
</gene>
<proteinExistence type="predicted"/>
<organism evidence="1">
    <name type="scientific">Arion vulgaris</name>
    <dbReference type="NCBI Taxonomy" id="1028688"/>
    <lineage>
        <taxon>Eukaryota</taxon>
        <taxon>Metazoa</taxon>
        <taxon>Spiralia</taxon>
        <taxon>Lophotrochozoa</taxon>
        <taxon>Mollusca</taxon>
        <taxon>Gastropoda</taxon>
        <taxon>Heterobranchia</taxon>
        <taxon>Euthyneura</taxon>
        <taxon>Panpulmonata</taxon>
        <taxon>Eupulmonata</taxon>
        <taxon>Stylommatophora</taxon>
        <taxon>Helicina</taxon>
        <taxon>Arionoidea</taxon>
        <taxon>Arionidae</taxon>
        <taxon>Arion</taxon>
    </lineage>
</organism>
<reference evidence="1" key="1">
    <citation type="submission" date="2014-12" db="EMBL/GenBank/DDBJ databases">
        <title>Insight into the proteome of Arion vulgaris.</title>
        <authorList>
            <person name="Aradska J."/>
            <person name="Bulat T."/>
            <person name="Smidak R."/>
            <person name="Sarate P."/>
            <person name="Gangsoo J."/>
            <person name="Sialana F."/>
            <person name="Bilban M."/>
            <person name="Lubec G."/>
        </authorList>
    </citation>
    <scope>NUCLEOTIDE SEQUENCE</scope>
    <source>
        <tissue evidence="1">Skin</tissue>
    </source>
</reference>
<accession>A0A0B6XXY6</accession>
<evidence type="ECO:0000313" key="1">
    <source>
        <dbReference type="EMBL" id="CEK48779.1"/>
    </source>
</evidence>
<sequence length="49" mass="5315">SELSHNIMMVDVVNIPLAAFTYQVFSGTQLRRGHSESSLSLGYPTSTGD</sequence>